<dbReference type="InterPro" id="IPR032466">
    <property type="entry name" value="Metal_Hydrolase"/>
</dbReference>
<evidence type="ECO:0000259" key="1">
    <source>
        <dbReference type="Pfam" id="PF04909"/>
    </source>
</evidence>
<sequence>MINDRVVVDGVVHGYDFRPENRAPHCSQAAYDGMVNALYRIGHTSVESPTHNYLMTRDEFTAGWTAEELADIVFVESAVDVMVYHGVEIDGFFDGGASPYELGRELKRRHPDRVLLFAPVDPLRGSAELDLMQQRAEEDDIDGFKFYPTNGVIDPTVNSSKLMLLDDRELAFPFLQKALDLGIHHIGAHKAVPAGAGPRVLNHVDDVTCAAIAFPDLTFEVVHSGWAFLEDCALQLRTHSNIWATIESVSNMVVRKPRRFAEIVGMLMMHGGTDRIMFATGVPSAHPQPIIDALVNFEMPRDLVDGWGFPEFTPELLGKLLGGNALRLHGLTEAEVRSKVSGDELSRRRAEYVAHEPRPWGLHRERLSA</sequence>
<dbReference type="Pfam" id="PF04909">
    <property type="entry name" value="Amidohydro_2"/>
    <property type="match status" value="1"/>
</dbReference>
<dbReference type="GO" id="GO:0016787">
    <property type="term" value="F:hydrolase activity"/>
    <property type="evidence" value="ECO:0007669"/>
    <property type="project" value="InterPro"/>
</dbReference>
<name>A0AAJ6L543_9ACTN</name>
<accession>A0AAJ6L543</accession>
<dbReference type="RefSeq" id="WP_053657154.1">
    <property type="nucleotide sequence ID" value="NZ_CP130472.1"/>
</dbReference>
<protein>
    <submittedName>
        <fullName evidence="2">Amidohydrolase family protein</fullName>
    </submittedName>
</protein>
<dbReference type="EMBL" id="CP130472">
    <property type="protein sequence ID" value="WLS45313.1"/>
    <property type="molecule type" value="Genomic_DNA"/>
</dbReference>
<evidence type="ECO:0000313" key="2">
    <source>
        <dbReference type="EMBL" id="WLS45313.1"/>
    </source>
</evidence>
<dbReference type="AlphaFoldDB" id="A0AAJ6L543"/>
<dbReference type="SUPFAM" id="SSF51556">
    <property type="entry name" value="Metallo-dependent hydrolases"/>
    <property type="match status" value="1"/>
</dbReference>
<dbReference type="PANTHER" id="PTHR42889:SF1">
    <property type="entry name" value="BLR3681 PROTEIN"/>
    <property type="match status" value="1"/>
</dbReference>
<feature type="domain" description="Amidohydrolase-related" evidence="1">
    <location>
        <begin position="107"/>
        <end position="330"/>
    </location>
</feature>
<organism evidence="2 3">
    <name type="scientific">Micromonospora profundi</name>
    <dbReference type="NCBI Taxonomy" id="1420889"/>
    <lineage>
        <taxon>Bacteria</taxon>
        <taxon>Bacillati</taxon>
        <taxon>Actinomycetota</taxon>
        <taxon>Actinomycetes</taxon>
        <taxon>Micromonosporales</taxon>
        <taxon>Micromonosporaceae</taxon>
        <taxon>Micromonospora</taxon>
    </lineage>
</organism>
<gene>
    <name evidence="2" type="ORF">Q3V37_28790</name>
</gene>
<dbReference type="Gene3D" id="3.20.20.140">
    <property type="entry name" value="Metal-dependent hydrolases"/>
    <property type="match status" value="1"/>
</dbReference>
<keyword evidence="3" id="KW-1185">Reference proteome</keyword>
<dbReference type="PANTHER" id="PTHR42889">
    <property type="entry name" value="BLR3681 PROTEIN"/>
    <property type="match status" value="1"/>
</dbReference>
<reference evidence="2 3" key="1">
    <citation type="submission" date="2023-07" db="EMBL/GenBank/DDBJ databases">
        <title>Micromonospora profundi TRM 95458 converts glycerol to a new osmotic compound.</title>
        <authorList>
            <person name="Lu D."/>
        </authorList>
    </citation>
    <scope>NUCLEOTIDE SEQUENCE [LARGE SCALE GENOMIC DNA]</scope>
    <source>
        <strain evidence="2 3">TRM95458</strain>
    </source>
</reference>
<proteinExistence type="predicted"/>
<dbReference type="KEGG" id="mprn:Q3V37_28790"/>
<dbReference type="InterPro" id="IPR006680">
    <property type="entry name" value="Amidohydro-rel"/>
</dbReference>
<dbReference type="Proteomes" id="UP001235874">
    <property type="component" value="Chromosome"/>
</dbReference>
<evidence type="ECO:0000313" key="3">
    <source>
        <dbReference type="Proteomes" id="UP001235874"/>
    </source>
</evidence>